<evidence type="ECO:0000313" key="14">
    <source>
        <dbReference type="EMBL" id="TCP97637.1"/>
    </source>
</evidence>
<comment type="function">
    <text evidence="1 13">Transfers the gamma-phosphate of ATP to the 4'-position of a tetraacyldisaccharide 1-phosphate intermediate (termed DS-1-P) to form tetraacyldisaccharide 1,4'-bis-phosphate (lipid IVA).</text>
</comment>
<dbReference type="HAMAP" id="MF_00409">
    <property type="entry name" value="LpxK"/>
    <property type="match status" value="1"/>
</dbReference>
<keyword evidence="9 13" id="KW-0418">Kinase</keyword>
<keyword evidence="8 13" id="KW-0547">Nucleotide-binding</keyword>
<evidence type="ECO:0000256" key="11">
    <source>
        <dbReference type="ARBA" id="ARBA00023098"/>
    </source>
</evidence>
<evidence type="ECO:0000256" key="13">
    <source>
        <dbReference type="HAMAP-Rule" id="MF_00409"/>
    </source>
</evidence>
<dbReference type="OrthoDB" id="9766423at2"/>
<dbReference type="GO" id="GO:0005524">
    <property type="term" value="F:ATP binding"/>
    <property type="evidence" value="ECO:0007669"/>
    <property type="project" value="UniProtKB-UniRule"/>
</dbReference>
<evidence type="ECO:0000313" key="15">
    <source>
        <dbReference type="Proteomes" id="UP000295763"/>
    </source>
</evidence>
<evidence type="ECO:0000256" key="3">
    <source>
        <dbReference type="ARBA" id="ARBA00012071"/>
    </source>
</evidence>
<dbReference type="PANTHER" id="PTHR42724">
    <property type="entry name" value="TETRAACYLDISACCHARIDE 4'-KINASE"/>
    <property type="match status" value="1"/>
</dbReference>
<evidence type="ECO:0000256" key="4">
    <source>
        <dbReference type="ARBA" id="ARBA00016436"/>
    </source>
</evidence>
<keyword evidence="10 13" id="KW-0067">ATP-binding</keyword>
<keyword evidence="6 13" id="KW-0441">Lipid A biosynthesis</keyword>
<dbReference type="RefSeq" id="WP_131974134.1">
    <property type="nucleotide sequence ID" value="NZ_SLYB01000001.1"/>
</dbReference>
<reference evidence="14 15" key="1">
    <citation type="submission" date="2019-03" db="EMBL/GenBank/DDBJ databases">
        <title>Genomic Encyclopedia of Type Strains, Phase IV (KMG-IV): sequencing the most valuable type-strain genomes for metagenomic binning, comparative biology and taxonomic classification.</title>
        <authorList>
            <person name="Goeker M."/>
        </authorList>
    </citation>
    <scope>NUCLEOTIDE SEQUENCE [LARGE SCALE GENOMIC DNA]</scope>
    <source>
        <strain evidence="14 15">DSM 28404</strain>
    </source>
</reference>
<evidence type="ECO:0000256" key="6">
    <source>
        <dbReference type="ARBA" id="ARBA00022556"/>
    </source>
</evidence>
<comment type="pathway">
    <text evidence="2 13">Glycolipid biosynthesis; lipid IV(A) biosynthesis; lipid IV(A) from (3R)-3-hydroxytetradecanoyl-[acyl-carrier-protein] and UDP-N-acetyl-alpha-D-glucosamine: step 6/6.</text>
</comment>
<evidence type="ECO:0000256" key="1">
    <source>
        <dbReference type="ARBA" id="ARBA00002274"/>
    </source>
</evidence>
<dbReference type="SUPFAM" id="SSF52540">
    <property type="entry name" value="P-loop containing nucleoside triphosphate hydrolases"/>
    <property type="match status" value="1"/>
</dbReference>
<gene>
    <name evidence="13" type="primary">lpxK</name>
    <name evidence="14" type="ORF">EDC44_10118</name>
</gene>
<comment type="catalytic activity">
    <reaction evidence="13">
        <text>a lipid A disaccharide + ATP = a lipid IVA + ADP + H(+)</text>
        <dbReference type="Rhea" id="RHEA:67840"/>
        <dbReference type="ChEBI" id="CHEBI:15378"/>
        <dbReference type="ChEBI" id="CHEBI:30616"/>
        <dbReference type="ChEBI" id="CHEBI:176343"/>
        <dbReference type="ChEBI" id="CHEBI:176425"/>
        <dbReference type="ChEBI" id="CHEBI:456216"/>
        <dbReference type="EC" id="2.7.1.130"/>
    </reaction>
</comment>
<keyword evidence="15" id="KW-1185">Reference proteome</keyword>
<organism evidence="14 15">
    <name type="scientific">Cricetibacter osteomyelitidis</name>
    <dbReference type="NCBI Taxonomy" id="1521931"/>
    <lineage>
        <taxon>Bacteria</taxon>
        <taxon>Pseudomonadati</taxon>
        <taxon>Pseudomonadota</taxon>
        <taxon>Gammaproteobacteria</taxon>
        <taxon>Pasteurellales</taxon>
        <taxon>Pasteurellaceae</taxon>
        <taxon>Cricetibacter</taxon>
    </lineage>
</organism>
<keyword evidence="7 13" id="KW-0808">Transferase</keyword>
<dbReference type="EMBL" id="SLYB01000001">
    <property type="protein sequence ID" value="TCP97637.1"/>
    <property type="molecule type" value="Genomic_DNA"/>
</dbReference>
<dbReference type="InterPro" id="IPR027417">
    <property type="entry name" value="P-loop_NTPase"/>
</dbReference>
<dbReference type="PANTHER" id="PTHR42724:SF1">
    <property type="entry name" value="TETRAACYLDISACCHARIDE 4'-KINASE, MITOCHONDRIAL-RELATED"/>
    <property type="match status" value="1"/>
</dbReference>
<dbReference type="GO" id="GO:0005886">
    <property type="term" value="C:plasma membrane"/>
    <property type="evidence" value="ECO:0007669"/>
    <property type="project" value="TreeGrafter"/>
</dbReference>
<feature type="binding site" evidence="13">
    <location>
        <begin position="53"/>
        <end position="60"/>
    </location>
    <ligand>
        <name>ATP</name>
        <dbReference type="ChEBI" id="CHEBI:30616"/>
    </ligand>
</feature>
<evidence type="ECO:0000256" key="9">
    <source>
        <dbReference type="ARBA" id="ARBA00022777"/>
    </source>
</evidence>
<keyword evidence="11 13" id="KW-0443">Lipid metabolism</keyword>
<evidence type="ECO:0000256" key="5">
    <source>
        <dbReference type="ARBA" id="ARBA00022516"/>
    </source>
</evidence>
<dbReference type="Proteomes" id="UP000295763">
    <property type="component" value="Unassembled WGS sequence"/>
</dbReference>
<accession>A0A4R2T3T1</accession>
<protein>
    <recommendedName>
        <fullName evidence="4 13">Tetraacyldisaccharide 4'-kinase</fullName>
        <ecNumber evidence="3 13">2.7.1.130</ecNumber>
    </recommendedName>
    <alternativeName>
        <fullName evidence="12 13">Lipid A 4'-kinase</fullName>
    </alternativeName>
</protein>
<dbReference type="GO" id="GO:0009244">
    <property type="term" value="P:lipopolysaccharide core region biosynthetic process"/>
    <property type="evidence" value="ECO:0007669"/>
    <property type="project" value="TreeGrafter"/>
</dbReference>
<dbReference type="NCBIfam" id="TIGR00682">
    <property type="entry name" value="lpxK"/>
    <property type="match status" value="1"/>
</dbReference>
<name>A0A4R2T3T1_9PAST</name>
<dbReference type="Pfam" id="PF02606">
    <property type="entry name" value="LpxK"/>
    <property type="match status" value="1"/>
</dbReference>
<comment type="similarity">
    <text evidence="13">Belongs to the LpxK family.</text>
</comment>
<dbReference type="UniPathway" id="UPA00359">
    <property type="reaction ID" value="UER00482"/>
</dbReference>
<proteinExistence type="inferred from homology"/>
<keyword evidence="5 13" id="KW-0444">Lipid biosynthesis</keyword>
<evidence type="ECO:0000256" key="7">
    <source>
        <dbReference type="ARBA" id="ARBA00022679"/>
    </source>
</evidence>
<dbReference type="GO" id="GO:0009245">
    <property type="term" value="P:lipid A biosynthetic process"/>
    <property type="evidence" value="ECO:0007669"/>
    <property type="project" value="UniProtKB-UniRule"/>
</dbReference>
<sequence>MNFWYSHSWLAWLLLPLSLLFLLITAIRRACYRLGIFKSYKADIPVIIVGNLSVGGNGKTPMTIWLVEQLQKCGLKAGIISRGYGSQSNIFPLLVQADSDPKLAGDEPVLMAKRTGVPVCISPNRQESIELLQKKNKLDVIIADDGLQHYKLQRDLEIVVMDAERGLGNGFVLPAGPLREPKVRLNSVDFIVANGKANEYTQNVMTLVPKFAVNLVSGEKRLLTDFSQVNAMAGIGNPQRFFTMLRCLNIQLSDTQAFADHQTFNVESLQKFPQNQPLFMTEKDAVKCREFAQPDWWFVPVEAELSGPDVNRLIEKIQQLVHKEPK</sequence>
<dbReference type="GO" id="GO:0009029">
    <property type="term" value="F:lipid-A 4'-kinase activity"/>
    <property type="evidence" value="ECO:0007669"/>
    <property type="project" value="UniProtKB-UniRule"/>
</dbReference>
<evidence type="ECO:0000256" key="10">
    <source>
        <dbReference type="ARBA" id="ARBA00022840"/>
    </source>
</evidence>
<dbReference type="EC" id="2.7.1.130" evidence="3 13"/>
<dbReference type="InterPro" id="IPR003758">
    <property type="entry name" value="LpxK"/>
</dbReference>
<evidence type="ECO:0000256" key="12">
    <source>
        <dbReference type="ARBA" id="ARBA00029757"/>
    </source>
</evidence>
<dbReference type="AlphaFoldDB" id="A0A4R2T3T1"/>
<comment type="caution">
    <text evidence="14">The sequence shown here is derived from an EMBL/GenBank/DDBJ whole genome shotgun (WGS) entry which is preliminary data.</text>
</comment>
<evidence type="ECO:0000256" key="8">
    <source>
        <dbReference type="ARBA" id="ARBA00022741"/>
    </source>
</evidence>
<evidence type="ECO:0000256" key="2">
    <source>
        <dbReference type="ARBA" id="ARBA00004870"/>
    </source>
</evidence>